<organism evidence="1 2">
    <name type="scientific">Anisodus acutangulus</name>
    <dbReference type="NCBI Taxonomy" id="402998"/>
    <lineage>
        <taxon>Eukaryota</taxon>
        <taxon>Viridiplantae</taxon>
        <taxon>Streptophyta</taxon>
        <taxon>Embryophyta</taxon>
        <taxon>Tracheophyta</taxon>
        <taxon>Spermatophyta</taxon>
        <taxon>Magnoliopsida</taxon>
        <taxon>eudicotyledons</taxon>
        <taxon>Gunneridae</taxon>
        <taxon>Pentapetalae</taxon>
        <taxon>asterids</taxon>
        <taxon>lamiids</taxon>
        <taxon>Solanales</taxon>
        <taxon>Solanaceae</taxon>
        <taxon>Solanoideae</taxon>
        <taxon>Hyoscyameae</taxon>
        <taxon>Anisodus</taxon>
    </lineage>
</organism>
<protein>
    <submittedName>
        <fullName evidence="1">Uncharacterized protein</fullName>
    </submittedName>
</protein>
<sequence>MKLLRTYSGCGKRSNTLCAMKVLEDFGSIDFKKMLVMQMQIVGFVSSYFGCSRVRIFLPEMDFPAFISLVLDFPAV</sequence>
<dbReference type="AlphaFoldDB" id="A0A9Q1RLD3"/>
<comment type="caution">
    <text evidence="1">The sequence shown here is derived from an EMBL/GenBank/DDBJ whole genome shotgun (WGS) entry which is preliminary data.</text>
</comment>
<dbReference type="EMBL" id="JAJAGQ010000005">
    <property type="protein sequence ID" value="KAJ8562145.1"/>
    <property type="molecule type" value="Genomic_DNA"/>
</dbReference>
<accession>A0A9Q1RLD3</accession>
<proteinExistence type="predicted"/>
<reference evidence="2" key="1">
    <citation type="journal article" date="2023" name="Proc. Natl. Acad. Sci. U.S.A.">
        <title>Genomic and structural basis for evolution of tropane alkaloid biosynthesis.</title>
        <authorList>
            <person name="Wanga Y.-J."/>
            <person name="Taina T."/>
            <person name="Yua J.-Y."/>
            <person name="Lia J."/>
            <person name="Xua B."/>
            <person name="Chenc J."/>
            <person name="D'Auriad J.C."/>
            <person name="Huanga J.-P."/>
            <person name="Huanga S.-X."/>
        </authorList>
    </citation>
    <scope>NUCLEOTIDE SEQUENCE [LARGE SCALE GENOMIC DNA]</scope>
    <source>
        <strain evidence="2">cv. KIB-2019</strain>
    </source>
</reference>
<evidence type="ECO:0000313" key="1">
    <source>
        <dbReference type="EMBL" id="KAJ8562145.1"/>
    </source>
</evidence>
<dbReference type="Proteomes" id="UP001152561">
    <property type="component" value="Unassembled WGS sequence"/>
</dbReference>
<keyword evidence="2" id="KW-1185">Reference proteome</keyword>
<name>A0A9Q1RLD3_9SOLA</name>
<gene>
    <name evidence="1" type="ORF">K7X08_011436</name>
</gene>
<evidence type="ECO:0000313" key="2">
    <source>
        <dbReference type="Proteomes" id="UP001152561"/>
    </source>
</evidence>